<evidence type="ECO:0000313" key="12">
    <source>
        <dbReference type="EMBL" id="OCL07767.1"/>
    </source>
</evidence>
<dbReference type="GO" id="GO:0008270">
    <property type="term" value="F:zinc ion binding"/>
    <property type="evidence" value="ECO:0007669"/>
    <property type="project" value="UniProtKB-KW"/>
</dbReference>
<dbReference type="Gene3D" id="3.40.1090.10">
    <property type="entry name" value="Cytosolic phospholipase A2 catalytic domain"/>
    <property type="match status" value="1"/>
</dbReference>
<dbReference type="CDD" id="cd16449">
    <property type="entry name" value="RING-HC"/>
    <property type="match status" value="1"/>
</dbReference>
<dbReference type="Proteomes" id="UP000250140">
    <property type="component" value="Unassembled WGS sequence"/>
</dbReference>
<dbReference type="GO" id="GO:0046486">
    <property type="term" value="P:glycerolipid metabolic process"/>
    <property type="evidence" value="ECO:0007669"/>
    <property type="project" value="UniProtKB-ARBA"/>
</dbReference>
<evidence type="ECO:0000256" key="8">
    <source>
        <dbReference type="PROSITE-ProRule" id="PRU01161"/>
    </source>
</evidence>
<dbReference type="InterPro" id="IPR027417">
    <property type="entry name" value="P-loop_NTPase"/>
</dbReference>
<keyword evidence="2 7" id="KW-0863">Zinc-finger</keyword>
<feature type="region of interest" description="Disordered" evidence="9">
    <location>
        <begin position="966"/>
        <end position="985"/>
    </location>
</feature>
<dbReference type="PROSITE" id="PS51635">
    <property type="entry name" value="PNPLA"/>
    <property type="match status" value="1"/>
</dbReference>
<keyword evidence="1" id="KW-0479">Metal-binding</keyword>
<feature type="active site" description="Nucleophile" evidence="8">
    <location>
        <position position="756"/>
    </location>
</feature>
<keyword evidence="6 8" id="KW-0443">Lipid metabolism</keyword>
<dbReference type="PROSITE" id="PS50089">
    <property type="entry name" value="ZF_RING_2"/>
    <property type="match status" value="1"/>
</dbReference>
<keyword evidence="4" id="KW-0862">Zinc</keyword>
<feature type="domain" description="PNPLA" evidence="11">
    <location>
        <begin position="716"/>
        <end position="925"/>
    </location>
</feature>
<dbReference type="InterPro" id="IPR017907">
    <property type="entry name" value="Znf_RING_CS"/>
</dbReference>
<dbReference type="Pfam" id="PF01734">
    <property type="entry name" value="Patatin"/>
    <property type="match status" value="1"/>
</dbReference>
<accession>A0A8E2EZH3</accession>
<evidence type="ECO:0000256" key="4">
    <source>
        <dbReference type="ARBA" id="ARBA00022833"/>
    </source>
</evidence>
<dbReference type="PROSITE" id="PS00518">
    <property type="entry name" value="ZF_RING_1"/>
    <property type="match status" value="1"/>
</dbReference>
<evidence type="ECO:0000256" key="1">
    <source>
        <dbReference type="ARBA" id="ARBA00022723"/>
    </source>
</evidence>
<dbReference type="EMBL" id="KV749789">
    <property type="protein sequence ID" value="OCL07767.1"/>
    <property type="molecule type" value="Genomic_DNA"/>
</dbReference>
<dbReference type="InterPro" id="IPR002641">
    <property type="entry name" value="PNPLA_dom"/>
</dbReference>
<feature type="short sequence motif" description="GXGXXG" evidence="8">
    <location>
        <begin position="720"/>
        <end position="725"/>
    </location>
</feature>
<protein>
    <submittedName>
        <fullName evidence="12">FabD/lysophospholipase-like protein</fullName>
    </submittedName>
</protein>
<keyword evidence="13" id="KW-1185">Reference proteome</keyword>
<dbReference type="SUPFAM" id="SSF57850">
    <property type="entry name" value="RING/U-box"/>
    <property type="match status" value="1"/>
</dbReference>
<organism evidence="12 13">
    <name type="scientific">Glonium stellatum</name>
    <dbReference type="NCBI Taxonomy" id="574774"/>
    <lineage>
        <taxon>Eukaryota</taxon>
        <taxon>Fungi</taxon>
        <taxon>Dikarya</taxon>
        <taxon>Ascomycota</taxon>
        <taxon>Pezizomycotina</taxon>
        <taxon>Dothideomycetes</taxon>
        <taxon>Pleosporomycetidae</taxon>
        <taxon>Gloniales</taxon>
        <taxon>Gloniaceae</taxon>
        <taxon>Glonium</taxon>
    </lineage>
</organism>
<evidence type="ECO:0000256" key="9">
    <source>
        <dbReference type="SAM" id="MobiDB-lite"/>
    </source>
</evidence>
<evidence type="ECO:0000256" key="7">
    <source>
        <dbReference type="PROSITE-ProRule" id="PRU00175"/>
    </source>
</evidence>
<evidence type="ECO:0000256" key="6">
    <source>
        <dbReference type="ARBA" id="ARBA00023098"/>
    </source>
</evidence>
<proteinExistence type="predicted"/>
<dbReference type="GO" id="GO:0016020">
    <property type="term" value="C:membrane"/>
    <property type="evidence" value="ECO:0007669"/>
    <property type="project" value="TreeGrafter"/>
</dbReference>
<evidence type="ECO:0000313" key="13">
    <source>
        <dbReference type="Proteomes" id="UP000250140"/>
    </source>
</evidence>
<keyword evidence="3 8" id="KW-0378">Hydrolase</keyword>
<feature type="active site" description="Proton acceptor" evidence="8">
    <location>
        <position position="912"/>
    </location>
</feature>
<dbReference type="CDD" id="cd07199">
    <property type="entry name" value="Pat17_PNPLA8_PNPLA9_like"/>
    <property type="match status" value="1"/>
</dbReference>
<keyword evidence="5 8" id="KW-0442">Lipid degradation</keyword>
<dbReference type="GO" id="GO:0047499">
    <property type="term" value="F:calcium-independent phospholipase A2 activity"/>
    <property type="evidence" value="ECO:0007669"/>
    <property type="project" value="TreeGrafter"/>
</dbReference>
<dbReference type="InterPro" id="IPR016035">
    <property type="entry name" value="Acyl_Trfase/lysoPLipase"/>
</dbReference>
<dbReference type="PANTHER" id="PTHR24185">
    <property type="entry name" value="CALCIUM-INDEPENDENT PHOSPHOLIPASE A2-GAMMA"/>
    <property type="match status" value="1"/>
</dbReference>
<name>A0A8E2EZH3_9PEZI</name>
<dbReference type="AlphaFoldDB" id="A0A8E2EZH3"/>
<reference evidence="12 13" key="1">
    <citation type="journal article" date="2016" name="Nat. Commun.">
        <title>Ectomycorrhizal ecology is imprinted in the genome of the dominant symbiotic fungus Cenococcum geophilum.</title>
        <authorList>
            <consortium name="DOE Joint Genome Institute"/>
            <person name="Peter M."/>
            <person name="Kohler A."/>
            <person name="Ohm R.A."/>
            <person name="Kuo A."/>
            <person name="Krutzmann J."/>
            <person name="Morin E."/>
            <person name="Arend M."/>
            <person name="Barry K.W."/>
            <person name="Binder M."/>
            <person name="Choi C."/>
            <person name="Clum A."/>
            <person name="Copeland A."/>
            <person name="Grisel N."/>
            <person name="Haridas S."/>
            <person name="Kipfer T."/>
            <person name="LaButti K."/>
            <person name="Lindquist E."/>
            <person name="Lipzen A."/>
            <person name="Maire R."/>
            <person name="Meier B."/>
            <person name="Mihaltcheva S."/>
            <person name="Molinier V."/>
            <person name="Murat C."/>
            <person name="Poggeler S."/>
            <person name="Quandt C.A."/>
            <person name="Sperisen C."/>
            <person name="Tritt A."/>
            <person name="Tisserant E."/>
            <person name="Crous P.W."/>
            <person name="Henrissat B."/>
            <person name="Nehls U."/>
            <person name="Egli S."/>
            <person name="Spatafora J.W."/>
            <person name="Grigoriev I.V."/>
            <person name="Martin F.M."/>
        </authorList>
    </citation>
    <scope>NUCLEOTIDE SEQUENCE [LARGE SCALE GENOMIC DNA]</scope>
    <source>
        <strain evidence="12 13">CBS 207.34</strain>
    </source>
</reference>
<feature type="short sequence motif" description="GXSXG" evidence="8">
    <location>
        <begin position="754"/>
        <end position="758"/>
    </location>
</feature>
<gene>
    <name evidence="12" type="ORF">AOQ84DRAFT_294474</name>
</gene>
<dbReference type="InterPro" id="IPR001841">
    <property type="entry name" value="Znf_RING"/>
</dbReference>
<evidence type="ECO:0000259" key="11">
    <source>
        <dbReference type="PROSITE" id="PS51635"/>
    </source>
</evidence>
<evidence type="ECO:0000256" key="5">
    <source>
        <dbReference type="ARBA" id="ARBA00022963"/>
    </source>
</evidence>
<dbReference type="OrthoDB" id="194358at2759"/>
<sequence>MNKTLQLPLGDSPQAEPILCEVCQDTQRDSSFCIRCDANFCDECRSQQFVHKRGGPGHEKADYRVVKKLREILEPTTNLEKLQSIHRADDETTWFGITRDANNPVFQDYGRYTAVMAGSFPKAAGERFPHLVSFIGQTGAGKSTIIRILIDLIANKSDASPFPAPIAGSRNDVIPTSGDVHLYADPETYYGKYPILYADCEGLEGGEATPRSAQYKEASMANGDTTKADSGTNAGIRNRFRKFNHKRRKIAWADSPDKRKREYAVTQLYPRLLYTFSDVVVFVLQNARTFESAVLHKLLDWALKSIEKSLNQFALPHAIIVLNSIDDPTDDTTADGQWDTAETTRKFFADLDDIIHKGDRFEEHRRFWEDRGKQVNSLQDLLECFYSSVAVVRIPAAPAYMRIRDQTKTLYQEIAACCKKAYETRLSVRMLSDADDLHIFLQCAFDHFSNKLDTPFNFVEVSLRNNPILLDFGGNILKLAIELKNKIGCKDGKSIFQKLSPMVVSCILLDTTRHRSKGKQGGYIRYMDHCNYALDEFSKGYWPCSYSHSSHGSCANARAGHSKGHQNKDGKIIGFGGYTSDFTFNSFKEEWHDILKQKIGVQSKQRTARLQENPNINEEKAVEQLHLGAMREFYGGLGGAAEFKSHATCLCCLRELPEHPLPCGHVLCTSCIGSYRSNHEKSSITMDKCPLHPQTTDWGEPWPISIMPPLAGVRILCLDGGGIRGIVELEVLAEIEKALGGNIPIQTFFDLIVGTSTGGIIALGLGVKKWSVKTITDHFTNLCDIAFTPREFHRLPGIRHLATAKHGSKYKTRPFEKILREHYKEELLFGGVHKGGYSTKVAVVSTTDTGNQATVLSNYNRQQPEDHRMGYKFERPLEPKYELKIWEAARATSAAPPYFKQFVSATGRGYLDGALYHNNPVRIAVHESKLLWPATDAYPPDILLSIGTGSNITAKSGLNGFMPKGLGRQRTFSDDSTSQEDVTKRRRGPRLIETLLRRVDSILDCDRAWTNFLAEVVGSTRSEDLDRRYQRLDLDLRSDPPKLDEKDKLKPLRAIVQERLKETSETNKIKLVARQLVASCFYFDKNGIPAIQNDENYHFLGMYYTELV</sequence>
<feature type="domain" description="RING-type" evidence="10">
    <location>
        <begin position="649"/>
        <end position="692"/>
    </location>
</feature>
<feature type="short sequence motif" description="DGA/G" evidence="8">
    <location>
        <begin position="912"/>
        <end position="914"/>
    </location>
</feature>
<evidence type="ECO:0000256" key="2">
    <source>
        <dbReference type="ARBA" id="ARBA00022771"/>
    </source>
</evidence>
<dbReference type="SUPFAM" id="SSF52151">
    <property type="entry name" value="FabD/lysophospholipase-like"/>
    <property type="match status" value="1"/>
</dbReference>
<dbReference type="SUPFAM" id="SSF52540">
    <property type="entry name" value="P-loop containing nucleoside triphosphate hydrolases"/>
    <property type="match status" value="1"/>
</dbReference>
<dbReference type="GO" id="GO:0019369">
    <property type="term" value="P:arachidonate metabolic process"/>
    <property type="evidence" value="ECO:0007669"/>
    <property type="project" value="TreeGrafter"/>
</dbReference>
<dbReference type="PANTHER" id="PTHR24185:SF1">
    <property type="entry name" value="CALCIUM-INDEPENDENT PHOSPHOLIPASE A2-GAMMA"/>
    <property type="match status" value="1"/>
</dbReference>
<dbReference type="GO" id="GO:0016042">
    <property type="term" value="P:lipid catabolic process"/>
    <property type="evidence" value="ECO:0007669"/>
    <property type="project" value="UniProtKB-UniRule"/>
</dbReference>
<evidence type="ECO:0000259" key="10">
    <source>
        <dbReference type="PROSITE" id="PS50089"/>
    </source>
</evidence>
<evidence type="ECO:0000256" key="3">
    <source>
        <dbReference type="ARBA" id="ARBA00022801"/>
    </source>
</evidence>